<evidence type="ECO:0000313" key="1">
    <source>
        <dbReference type="EMBL" id="WNQ13914.1"/>
    </source>
</evidence>
<reference evidence="1 2" key="1">
    <citation type="submission" date="2022-02" db="EMBL/GenBank/DDBJ databases">
        <title>Paenibacillus sp. MBLB1776 Whole Genome Shotgun Sequencing.</title>
        <authorList>
            <person name="Hwang C.Y."/>
            <person name="Cho E.-S."/>
            <person name="Seo M.-J."/>
        </authorList>
    </citation>
    <scope>NUCLEOTIDE SEQUENCE [LARGE SCALE GENOMIC DNA]</scope>
    <source>
        <strain evidence="1 2">MBLB1776</strain>
    </source>
</reference>
<dbReference type="AlphaFoldDB" id="A0AA96LGZ4"/>
<keyword evidence="2" id="KW-1185">Reference proteome</keyword>
<sequence length="447" mass="51447">MARKIEVDVTDYSFLEEDSAYKGSLLRPIDTARLLQPCFWLEFELSRMTIGWVPGVPDWDVKGELVRMGYLHTEHMKLLRDRIHELPGPDIGEHASPPAGIRDACQRISCAPTFAEFATGYHHLVSKLNRRYEEFMESFDPVLDAPTLDRIRHILVDRDRLLGWAVPFTMFAGIDDPEERDAYREWTRYVNDVWTALEKSVPGSVPDWPAPPAREPAGPIPLQAAHDPRYPLVDLTKYKSAMFDPQSPTYDSVKHMVFINASEMSAAESLCYLYYGVQGMPADFYMDVARHTWDEIRHSQMGVRRLKQWGYRTEDFAWHPPTIPTPETMQQVFPEFYSSLTMVMEPCSFIKKRKSITAFMEHGDPLSSIQSEYDIADERLHVGFGQKWGAKLYEHTGDFVTAGKVAETVKRSHLVKMGYTQEQIDQVLKSFPEFCGFATMDLNYAKY</sequence>
<dbReference type="InterPro" id="IPR007402">
    <property type="entry name" value="DUF455"/>
</dbReference>
<gene>
    <name evidence="1" type="ORF">MJA45_13125</name>
</gene>
<dbReference type="Pfam" id="PF04305">
    <property type="entry name" value="DUF455"/>
    <property type="match status" value="1"/>
</dbReference>
<dbReference type="KEGG" id="paun:MJA45_13125"/>
<dbReference type="RefSeq" id="WP_315607695.1">
    <property type="nucleotide sequence ID" value="NZ_CP130318.1"/>
</dbReference>
<dbReference type="Proteomes" id="UP001305702">
    <property type="component" value="Chromosome"/>
</dbReference>
<protein>
    <submittedName>
        <fullName evidence="1">DUF455 family protein</fullName>
    </submittedName>
</protein>
<accession>A0AA96LGZ4</accession>
<proteinExistence type="predicted"/>
<name>A0AA96LGZ4_9BACL</name>
<dbReference type="EMBL" id="CP130318">
    <property type="protein sequence ID" value="WNQ13914.1"/>
    <property type="molecule type" value="Genomic_DNA"/>
</dbReference>
<organism evidence="1 2">
    <name type="scientific">Paenibacillus aurantius</name>
    <dbReference type="NCBI Taxonomy" id="2918900"/>
    <lineage>
        <taxon>Bacteria</taxon>
        <taxon>Bacillati</taxon>
        <taxon>Bacillota</taxon>
        <taxon>Bacilli</taxon>
        <taxon>Bacillales</taxon>
        <taxon>Paenibacillaceae</taxon>
        <taxon>Paenibacillus</taxon>
    </lineage>
</organism>
<evidence type="ECO:0000313" key="2">
    <source>
        <dbReference type="Proteomes" id="UP001305702"/>
    </source>
</evidence>